<keyword evidence="8" id="KW-1185">Reference proteome</keyword>
<evidence type="ECO:0000256" key="3">
    <source>
        <dbReference type="ARBA" id="ARBA00022771"/>
    </source>
</evidence>
<keyword evidence="3" id="KW-0863">Zinc-finger</keyword>
<keyword evidence="5" id="KW-0539">Nucleus</keyword>
<evidence type="ECO:0000313" key="7">
    <source>
        <dbReference type="EMBL" id="OLP81310.1"/>
    </source>
</evidence>
<dbReference type="InterPro" id="IPR001510">
    <property type="entry name" value="Znf_PARP"/>
</dbReference>
<name>A0A1Q9CEF2_SYMMI</name>
<dbReference type="AlphaFoldDB" id="A0A1Q9CEF2"/>
<evidence type="ECO:0000256" key="5">
    <source>
        <dbReference type="ARBA" id="ARBA00023242"/>
    </source>
</evidence>
<proteinExistence type="predicted"/>
<dbReference type="SMART" id="SM01336">
    <property type="entry name" value="zf-PARP"/>
    <property type="match status" value="1"/>
</dbReference>
<evidence type="ECO:0000256" key="1">
    <source>
        <dbReference type="ARBA" id="ARBA00004123"/>
    </source>
</evidence>
<dbReference type="Proteomes" id="UP000186817">
    <property type="component" value="Unassembled WGS sequence"/>
</dbReference>
<dbReference type="SUPFAM" id="SSF57716">
    <property type="entry name" value="Glucocorticoid receptor-like (DNA-binding domain)"/>
    <property type="match status" value="1"/>
</dbReference>
<feature type="domain" description="PARP-type" evidence="6">
    <location>
        <begin position="109"/>
        <end position="203"/>
    </location>
</feature>
<protein>
    <recommendedName>
        <fullName evidence="6">PARP-type domain-containing protein</fullName>
    </recommendedName>
</protein>
<comment type="subcellular location">
    <subcellularLocation>
        <location evidence="1">Nucleus</location>
    </subcellularLocation>
</comment>
<dbReference type="GO" id="GO:0005634">
    <property type="term" value="C:nucleus"/>
    <property type="evidence" value="ECO:0007669"/>
    <property type="project" value="UniProtKB-SubCell"/>
</dbReference>
<dbReference type="OrthoDB" id="429950at2759"/>
<evidence type="ECO:0000259" key="6">
    <source>
        <dbReference type="PROSITE" id="PS50064"/>
    </source>
</evidence>
<gene>
    <name evidence="7" type="ORF">AK812_SmicGene38169</name>
</gene>
<comment type="caution">
    <text evidence="7">The sequence shown here is derived from an EMBL/GenBank/DDBJ whole genome shotgun (WGS) entry which is preliminary data.</text>
</comment>
<keyword evidence="2" id="KW-0479">Metal-binding</keyword>
<accession>A0A1Q9CEF2</accession>
<dbReference type="GO" id="GO:0008270">
    <property type="term" value="F:zinc ion binding"/>
    <property type="evidence" value="ECO:0007669"/>
    <property type="project" value="UniProtKB-KW"/>
</dbReference>
<dbReference type="EMBL" id="LSRX01001292">
    <property type="protein sequence ID" value="OLP81310.1"/>
    <property type="molecule type" value="Genomic_DNA"/>
</dbReference>
<evidence type="ECO:0000256" key="4">
    <source>
        <dbReference type="ARBA" id="ARBA00022833"/>
    </source>
</evidence>
<keyword evidence="4" id="KW-0862">Zinc</keyword>
<dbReference type="GO" id="GO:0003677">
    <property type="term" value="F:DNA binding"/>
    <property type="evidence" value="ECO:0007669"/>
    <property type="project" value="InterPro"/>
</dbReference>
<dbReference type="Pfam" id="PF00645">
    <property type="entry name" value="zf-PARP"/>
    <property type="match status" value="1"/>
</dbReference>
<evidence type="ECO:0000256" key="2">
    <source>
        <dbReference type="ARBA" id="ARBA00022723"/>
    </source>
</evidence>
<organism evidence="7 8">
    <name type="scientific">Symbiodinium microadriaticum</name>
    <name type="common">Dinoflagellate</name>
    <name type="synonym">Zooxanthella microadriatica</name>
    <dbReference type="NCBI Taxonomy" id="2951"/>
    <lineage>
        <taxon>Eukaryota</taxon>
        <taxon>Sar</taxon>
        <taxon>Alveolata</taxon>
        <taxon>Dinophyceae</taxon>
        <taxon>Suessiales</taxon>
        <taxon>Symbiodiniaceae</taxon>
        <taxon>Symbiodinium</taxon>
    </lineage>
</organism>
<reference evidence="7 8" key="1">
    <citation type="submission" date="2016-02" db="EMBL/GenBank/DDBJ databases">
        <title>Genome analysis of coral dinoflagellate symbionts highlights evolutionary adaptations to a symbiotic lifestyle.</title>
        <authorList>
            <person name="Aranda M."/>
            <person name="Li Y."/>
            <person name="Liew Y.J."/>
            <person name="Baumgarten S."/>
            <person name="Simakov O."/>
            <person name="Wilson M."/>
            <person name="Piel J."/>
            <person name="Ashoor H."/>
            <person name="Bougouffa S."/>
            <person name="Bajic V.B."/>
            <person name="Ryu T."/>
            <person name="Ravasi T."/>
            <person name="Bayer T."/>
            <person name="Micklem G."/>
            <person name="Kim H."/>
            <person name="Bhak J."/>
            <person name="Lajeunesse T.C."/>
            <person name="Voolstra C.R."/>
        </authorList>
    </citation>
    <scope>NUCLEOTIDE SEQUENCE [LARGE SCALE GENOMIC DNA]</scope>
    <source>
        <strain evidence="7 8">CCMP2467</strain>
    </source>
</reference>
<dbReference type="Gene3D" id="3.30.1740.10">
    <property type="entry name" value="Zinc finger, PARP-type"/>
    <property type="match status" value="1"/>
</dbReference>
<dbReference type="PROSITE" id="PS50064">
    <property type="entry name" value="ZF_PARP_2"/>
    <property type="match status" value="1"/>
</dbReference>
<sequence length="291" mass="31760">MRMPRRKTFALQVSAASIRVFRPTRRIAPARRREKVDCILSFGFEEGPRGGEVLIPVRDQFFLYEVILGINITRLTSTFSHGSLLVKAQISSAMSIALAQRAYTEGFRVQVGLSTTSRCSCKHCKGSILKDALRIGQLVGSPAEGIGPKWCHPTCFLDFIKSRYASSGGWFKKHVPEPEQIPGFGSLTADDKAIISELIDEGKNPRVIVVTIAELGTKLVCTNMAGNTVAPALSLENANTARQHVAKATNRREEEVRLVNTDGSLFEGLRRTSAKKRKAQDMCAAAALAGA</sequence>
<dbReference type="InterPro" id="IPR036957">
    <property type="entry name" value="Znf_PARP_sf"/>
</dbReference>
<evidence type="ECO:0000313" key="8">
    <source>
        <dbReference type="Proteomes" id="UP000186817"/>
    </source>
</evidence>